<dbReference type="EMBL" id="JMOA01000006">
    <property type="protein sequence ID" value="KCY02724.1"/>
    <property type="molecule type" value="Genomic_DNA"/>
</dbReference>
<dbReference type="RefSeq" id="WP_000482247.1">
    <property type="nucleotide sequence ID" value="NZ_JMOA01000006.1"/>
</dbReference>
<comment type="caution">
    <text evidence="1">The sequence shown here is derived from an EMBL/GenBank/DDBJ whole genome shotgun (WGS) entry which is preliminary data.</text>
</comment>
<gene>
    <name evidence="1" type="ORF">J572_0861</name>
</gene>
<name>A0A836M329_ACIBA</name>
<protein>
    <submittedName>
        <fullName evidence="1">Uncharacterized protein</fullName>
    </submittedName>
</protein>
<proteinExistence type="predicted"/>
<evidence type="ECO:0000313" key="1">
    <source>
        <dbReference type="EMBL" id="KCY02724.1"/>
    </source>
</evidence>
<reference evidence="1 2" key="1">
    <citation type="submission" date="2014-04" db="EMBL/GenBank/DDBJ databases">
        <title>Comparative genomics and transcriptomics to identify genetic mechanisms underlying the emergence of carbapenem resistant Acinetobacter baumannii (CRAb).</title>
        <authorList>
            <person name="Harris A.D."/>
            <person name="Johnson K.J."/>
            <person name="George J."/>
            <person name="Nadendla S."/>
            <person name="Daugherty S.C."/>
            <person name="Parankush S."/>
            <person name="Sadzewicz L."/>
            <person name="Tallon L."/>
            <person name="Sengamalay N."/>
            <person name="Hazen T.H."/>
            <person name="Rasko D.A."/>
        </authorList>
    </citation>
    <scope>NUCLEOTIDE SEQUENCE [LARGE SCALE GENOMIC DNA]</scope>
    <source>
        <strain evidence="1 2">1499986</strain>
    </source>
</reference>
<organism evidence="1 2">
    <name type="scientific">Acinetobacter baumannii 1499986</name>
    <dbReference type="NCBI Taxonomy" id="1310673"/>
    <lineage>
        <taxon>Bacteria</taxon>
        <taxon>Pseudomonadati</taxon>
        <taxon>Pseudomonadota</taxon>
        <taxon>Gammaproteobacteria</taxon>
        <taxon>Moraxellales</taxon>
        <taxon>Moraxellaceae</taxon>
        <taxon>Acinetobacter</taxon>
        <taxon>Acinetobacter calcoaceticus/baumannii complex</taxon>
    </lineage>
</organism>
<dbReference type="AlphaFoldDB" id="A0A836M329"/>
<evidence type="ECO:0000313" key="2">
    <source>
        <dbReference type="Proteomes" id="UP000027309"/>
    </source>
</evidence>
<sequence length="294" mass="34950">MFNKKIINEYKKNLDFCTNFWLNDNHGHSGSLLNLDDVSKIEKDDVWNNIFITYKSDLKSTQKFRNILKELITIKVEEQKILDLSEIKFIYGGKSINCFDFMKDCDLASWWKSATKNNSANEHIYKNEVKYLRECFNEKNRLEGVNGFIKRSWHKGLMVCHSDSNHRIGNIANICTHNPTLEIPYIEKLTTYQLNQNILDEILKEYSLYIIIEEDHFNKNIFNKMDDICIKQNAFCLELTKKCTRFSLSGLHFENFKIRIYFIEKTLKNLLLRTQLNLQLHNNKLIKELLKNKE</sequence>
<accession>A0A836M329</accession>
<dbReference type="Proteomes" id="UP000027309">
    <property type="component" value="Unassembled WGS sequence"/>
</dbReference>